<feature type="region of interest" description="Disordered" evidence="1">
    <location>
        <begin position="129"/>
        <end position="302"/>
    </location>
</feature>
<accession>A0A8A1M8K1</accession>
<evidence type="ECO:0008006" key="4">
    <source>
        <dbReference type="Google" id="ProtNLM"/>
    </source>
</evidence>
<dbReference type="CDD" id="cd16449">
    <property type="entry name" value="RING-HC"/>
    <property type="match status" value="1"/>
</dbReference>
<evidence type="ECO:0000313" key="3">
    <source>
        <dbReference type="Proteomes" id="UP000663671"/>
    </source>
</evidence>
<feature type="region of interest" description="Disordered" evidence="1">
    <location>
        <begin position="80"/>
        <end position="102"/>
    </location>
</feature>
<organism evidence="2 3">
    <name type="scientific">Ajellomyces capsulatus</name>
    <name type="common">Darling's disease fungus</name>
    <name type="synonym">Histoplasma capsulatum</name>
    <dbReference type="NCBI Taxonomy" id="5037"/>
    <lineage>
        <taxon>Eukaryota</taxon>
        <taxon>Fungi</taxon>
        <taxon>Dikarya</taxon>
        <taxon>Ascomycota</taxon>
        <taxon>Pezizomycotina</taxon>
        <taxon>Eurotiomycetes</taxon>
        <taxon>Eurotiomycetidae</taxon>
        <taxon>Onygenales</taxon>
        <taxon>Ajellomycetaceae</taxon>
        <taxon>Histoplasma</taxon>
    </lineage>
</organism>
<feature type="compositionally biased region" description="Polar residues" evidence="1">
    <location>
        <begin position="178"/>
        <end position="196"/>
    </location>
</feature>
<reference evidence="2" key="1">
    <citation type="submission" date="2021-01" db="EMBL/GenBank/DDBJ databases">
        <title>Chromosome-level genome assembly of a human fungal pathogen reveals clustering of transcriptionally co-regulated genes.</title>
        <authorList>
            <person name="Voorhies M."/>
            <person name="Cohen S."/>
            <person name="Shea T.P."/>
            <person name="Petrus S."/>
            <person name="Munoz J.F."/>
            <person name="Poplawski S."/>
            <person name="Goldman W.E."/>
            <person name="Michael T."/>
            <person name="Cuomo C.A."/>
            <person name="Sil A."/>
            <person name="Beyhan S."/>
        </authorList>
    </citation>
    <scope>NUCLEOTIDE SEQUENCE</scope>
    <source>
        <strain evidence="2">WU24</strain>
    </source>
</reference>
<dbReference type="Gene3D" id="3.30.40.10">
    <property type="entry name" value="Zinc/RING finger domain, C3HC4 (zinc finger)"/>
    <property type="match status" value="1"/>
</dbReference>
<dbReference type="InterPro" id="IPR013083">
    <property type="entry name" value="Znf_RING/FYVE/PHD"/>
</dbReference>
<evidence type="ECO:0000256" key="1">
    <source>
        <dbReference type="SAM" id="MobiDB-lite"/>
    </source>
</evidence>
<dbReference type="Proteomes" id="UP000663671">
    <property type="component" value="Chromosome 5"/>
</dbReference>
<feature type="compositionally biased region" description="Polar residues" evidence="1">
    <location>
        <begin position="129"/>
        <end position="148"/>
    </location>
</feature>
<feature type="region of interest" description="Disordered" evidence="1">
    <location>
        <begin position="1"/>
        <end position="46"/>
    </location>
</feature>
<dbReference type="EMBL" id="CP069111">
    <property type="protein sequence ID" value="QSS62301.1"/>
    <property type="molecule type" value="Genomic_DNA"/>
</dbReference>
<name>A0A8A1M8K1_AJECA</name>
<protein>
    <recommendedName>
        <fullName evidence="4">RING-type domain-containing protein</fullName>
    </recommendedName>
</protein>
<evidence type="ECO:0000313" key="2">
    <source>
        <dbReference type="EMBL" id="QSS62301.1"/>
    </source>
</evidence>
<dbReference type="AlphaFoldDB" id="A0A8A1M8K1"/>
<dbReference type="VEuPathDB" id="FungiDB:I7I51_04478"/>
<gene>
    <name evidence="2" type="ORF">I7I51_04478</name>
</gene>
<proteinExistence type="predicted"/>
<feature type="compositionally biased region" description="Polar residues" evidence="1">
    <location>
        <begin position="21"/>
        <end position="41"/>
    </location>
</feature>
<sequence length="432" mass="47196">MSASQADPPSNDRRRTAAISPPSQHSASNVYSFGQATSNPPISHHQAYMPVNQAGMAGRHSYGSPGATMPANIQASAASESDPYSLFSNQRDPSRDTSLSYNYISAEPPPIYFTDPVARPFPTMESLQQGSLEQNNETQGNIQSQGLFNPTPLHHNGPFPGPDLAHLRSGGPRLFPRVSSSSAMPNNDSPLNSLSLQFMPEDYHNTQFSSRGSPDNEGPNGPIPRNTSHPIGAFPTDNPSNVSNSSSRRRPLQGTSPRSPPSMGNLDPNTTTTSRRRPRRTNNNGMPGSMPRGDQRQPQRHHTASAINIGILGGTLTAARDQSYVNAQLARLLYAGALVRYPNATDGFLTAYERERRRRFRESLTRNNPEPVTPVKGLDCAEDGRPEPKETEELTVNLECKVCMSQLIDTVVLPCGHAVLCRWFGYISHKYP</sequence>
<feature type="compositionally biased region" description="Polar residues" evidence="1">
    <location>
        <begin position="86"/>
        <end position="102"/>
    </location>
</feature>
<dbReference type="OrthoDB" id="1711136at2759"/>
<feature type="region of interest" description="Disordered" evidence="1">
    <location>
        <begin position="366"/>
        <end position="389"/>
    </location>
</feature>